<organism evidence="3 4">
    <name type="scientific">Glycomyces endophyticus</name>
    <dbReference type="NCBI Taxonomy" id="480996"/>
    <lineage>
        <taxon>Bacteria</taxon>
        <taxon>Bacillati</taxon>
        <taxon>Actinomycetota</taxon>
        <taxon>Actinomycetes</taxon>
        <taxon>Glycomycetales</taxon>
        <taxon>Glycomycetaceae</taxon>
        <taxon>Glycomyces</taxon>
    </lineage>
</organism>
<dbReference type="EMBL" id="BAAAQF010000005">
    <property type="protein sequence ID" value="GAA1670029.1"/>
    <property type="molecule type" value="Genomic_DNA"/>
</dbReference>
<name>A0ABP4SDK0_9ACTN</name>
<keyword evidence="2" id="KW-1133">Transmembrane helix</keyword>
<feature type="compositionally biased region" description="Low complexity" evidence="1">
    <location>
        <begin position="84"/>
        <end position="93"/>
    </location>
</feature>
<protein>
    <recommendedName>
        <fullName evidence="5">DUF2244 domain-containing protein</fullName>
    </recommendedName>
</protein>
<accession>A0ABP4SDK0</accession>
<gene>
    <name evidence="3" type="ORF">GCM10009830_14870</name>
</gene>
<evidence type="ECO:0000313" key="3">
    <source>
        <dbReference type="EMBL" id="GAA1670029.1"/>
    </source>
</evidence>
<keyword evidence="4" id="KW-1185">Reference proteome</keyword>
<feature type="compositionally biased region" description="Basic and acidic residues" evidence="1">
    <location>
        <begin position="94"/>
        <end position="116"/>
    </location>
</feature>
<comment type="caution">
    <text evidence="3">The sequence shown here is derived from an EMBL/GenBank/DDBJ whole genome shotgun (WGS) entry which is preliminary data.</text>
</comment>
<evidence type="ECO:0000256" key="1">
    <source>
        <dbReference type="SAM" id="MobiDB-lite"/>
    </source>
</evidence>
<proteinExistence type="predicted"/>
<feature type="transmembrane region" description="Helical" evidence="2">
    <location>
        <begin position="21"/>
        <end position="38"/>
    </location>
</feature>
<sequence>MPSAEGPRHIRVGYSRKASTLMIVMGLVLMVCAAISLFTPFIPVLVPIGLTGLALLGGGLRSFFMPRYLYHPETGVLTVFMAFGPSSKGTPGPKGERVYSDGRRVYRESPDGERHRVSFTGTDRAEMARLVQALPPERPAVTDH</sequence>
<dbReference type="RefSeq" id="WP_344483901.1">
    <property type="nucleotide sequence ID" value="NZ_BAAAQF010000005.1"/>
</dbReference>
<evidence type="ECO:0000256" key="2">
    <source>
        <dbReference type="SAM" id="Phobius"/>
    </source>
</evidence>
<reference evidence="4" key="1">
    <citation type="journal article" date="2019" name="Int. J. Syst. Evol. Microbiol.">
        <title>The Global Catalogue of Microorganisms (GCM) 10K type strain sequencing project: providing services to taxonomists for standard genome sequencing and annotation.</title>
        <authorList>
            <consortium name="The Broad Institute Genomics Platform"/>
            <consortium name="The Broad Institute Genome Sequencing Center for Infectious Disease"/>
            <person name="Wu L."/>
            <person name="Ma J."/>
        </authorList>
    </citation>
    <scope>NUCLEOTIDE SEQUENCE [LARGE SCALE GENOMIC DNA]</scope>
    <source>
        <strain evidence="4">JCM 16001</strain>
    </source>
</reference>
<evidence type="ECO:0008006" key="5">
    <source>
        <dbReference type="Google" id="ProtNLM"/>
    </source>
</evidence>
<feature type="transmembrane region" description="Helical" evidence="2">
    <location>
        <begin position="44"/>
        <end position="64"/>
    </location>
</feature>
<keyword evidence="2" id="KW-0472">Membrane</keyword>
<keyword evidence="2" id="KW-0812">Transmembrane</keyword>
<dbReference type="Proteomes" id="UP001499851">
    <property type="component" value="Unassembled WGS sequence"/>
</dbReference>
<evidence type="ECO:0000313" key="4">
    <source>
        <dbReference type="Proteomes" id="UP001499851"/>
    </source>
</evidence>
<feature type="region of interest" description="Disordered" evidence="1">
    <location>
        <begin position="84"/>
        <end position="119"/>
    </location>
</feature>